<dbReference type="Proteomes" id="UP000325315">
    <property type="component" value="Unassembled WGS sequence"/>
</dbReference>
<dbReference type="SUPFAM" id="SSF56672">
    <property type="entry name" value="DNA/RNA polymerases"/>
    <property type="match status" value="1"/>
</dbReference>
<evidence type="ECO:0000259" key="3">
    <source>
        <dbReference type="PROSITE" id="PS50158"/>
    </source>
</evidence>
<keyword evidence="1" id="KW-0479">Metal-binding</keyword>
<dbReference type="EMBL" id="SMMG02000004">
    <property type="protein sequence ID" value="KAA3477009.1"/>
    <property type="molecule type" value="Genomic_DNA"/>
</dbReference>
<dbReference type="InterPro" id="IPR043128">
    <property type="entry name" value="Rev_trsase/Diguanyl_cyclase"/>
</dbReference>
<dbReference type="OrthoDB" id="8066754at2759"/>
<dbReference type="PANTHER" id="PTHR15503">
    <property type="entry name" value="LDOC1 RELATED"/>
    <property type="match status" value="1"/>
</dbReference>
<keyword evidence="1" id="KW-0863">Zinc-finger</keyword>
<dbReference type="GO" id="GO:0003676">
    <property type="term" value="F:nucleic acid binding"/>
    <property type="evidence" value="ECO:0007669"/>
    <property type="project" value="InterPro"/>
</dbReference>
<sequence>MCKRFEDGLNEEIRLLVGILELKEFVLSKEKRKADSEARDFRKRFVGKSHQLASKKNKEYHSRTTASVGISIRDRDAINFSFKPQMTSVASASSVRNVVPECNHCNKLHYSECRIVSGACFRCGSLDHYLQDCPENPITEREQPTKVSNTTTKGRPPQNTGNMSGYRGATRDSAMRSEARAPTRAYAIHAREEASSPYVIIGTFSLFDNDIVDLIDLRSTHSYICMNLLFKNCLHVESTEFFIKIESDDLSELPIVISSMLAQKCMKKGCDAYLAYVLDTKFLNVFPEELPGLPPIREVEFGIELVPGTTPISIAPFCTTEFFSLGCIGVICEKERWHDENGLQYFQTFDLRLGYYQLRVKESDVPKTAFKTRYEH</sequence>
<dbReference type="AlphaFoldDB" id="A0A5B6W520"/>
<dbReference type="Gene3D" id="3.10.10.10">
    <property type="entry name" value="HIV Type 1 Reverse Transcriptase, subunit A, domain 1"/>
    <property type="match status" value="1"/>
</dbReference>
<comment type="caution">
    <text evidence="4">The sequence shown here is derived from an EMBL/GenBank/DDBJ whole genome shotgun (WGS) entry which is preliminary data.</text>
</comment>
<feature type="compositionally biased region" description="Polar residues" evidence="2">
    <location>
        <begin position="145"/>
        <end position="163"/>
    </location>
</feature>
<dbReference type="InterPro" id="IPR043502">
    <property type="entry name" value="DNA/RNA_pol_sf"/>
</dbReference>
<dbReference type="Pfam" id="PF08284">
    <property type="entry name" value="RVP_2"/>
    <property type="match status" value="1"/>
</dbReference>
<keyword evidence="5" id="KW-1185">Reference proteome</keyword>
<organism evidence="4 5">
    <name type="scientific">Gossypium australe</name>
    <dbReference type="NCBI Taxonomy" id="47621"/>
    <lineage>
        <taxon>Eukaryota</taxon>
        <taxon>Viridiplantae</taxon>
        <taxon>Streptophyta</taxon>
        <taxon>Embryophyta</taxon>
        <taxon>Tracheophyta</taxon>
        <taxon>Spermatophyta</taxon>
        <taxon>Magnoliopsida</taxon>
        <taxon>eudicotyledons</taxon>
        <taxon>Gunneridae</taxon>
        <taxon>Pentapetalae</taxon>
        <taxon>rosids</taxon>
        <taxon>malvids</taxon>
        <taxon>Malvales</taxon>
        <taxon>Malvaceae</taxon>
        <taxon>Malvoideae</taxon>
        <taxon>Gossypium</taxon>
    </lineage>
</organism>
<dbReference type="PANTHER" id="PTHR15503:SF45">
    <property type="entry name" value="RNA-DIRECTED DNA POLYMERASE HOMOLOG"/>
    <property type="match status" value="1"/>
</dbReference>
<feature type="region of interest" description="Disordered" evidence="2">
    <location>
        <begin position="136"/>
        <end position="174"/>
    </location>
</feature>
<reference evidence="5" key="1">
    <citation type="journal article" date="2019" name="Plant Biotechnol. J.">
        <title>Genome sequencing of the Australian wild diploid species Gossypium australe highlights disease resistance and delayed gland morphogenesis.</title>
        <authorList>
            <person name="Cai Y."/>
            <person name="Cai X."/>
            <person name="Wang Q."/>
            <person name="Wang P."/>
            <person name="Zhang Y."/>
            <person name="Cai C."/>
            <person name="Xu Y."/>
            <person name="Wang K."/>
            <person name="Zhou Z."/>
            <person name="Wang C."/>
            <person name="Geng S."/>
            <person name="Li B."/>
            <person name="Dong Q."/>
            <person name="Hou Y."/>
            <person name="Wang H."/>
            <person name="Ai P."/>
            <person name="Liu Z."/>
            <person name="Yi F."/>
            <person name="Sun M."/>
            <person name="An G."/>
            <person name="Cheng J."/>
            <person name="Zhang Y."/>
            <person name="Shi Q."/>
            <person name="Xie Y."/>
            <person name="Shi X."/>
            <person name="Chang Y."/>
            <person name="Huang F."/>
            <person name="Chen Y."/>
            <person name="Hong S."/>
            <person name="Mi L."/>
            <person name="Sun Q."/>
            <person name="Zhang L."/>
            <person name="Zhou B."/>
            <person name="Peng R."/>
            <person name="Zhang X."/>
            <person name="Liu F."/>
        </authorList>
    </citation>
    <scope>NUCLEOTIDE SEQUENCE [LARGE SCALE GENOMIC DNA]</scope>
    <source>
        <strain evidence="5">cv. PA1801</strain>
    </source>
</reference>
<evidence type="ECO:0000313" key="5">
    <source>
        <dbReference type="Proteomes" id="UP000325315"/>
    </source>
</evidence>
<dbReference type="Gene3D" id="3.30.70.270">
    <property type="match status" value="1"/>
</dbReference>
<evidence type="ECO:0000256" key="1">
    <source>
        <dbReference type="PROSITE-ProRule" id="PRU00047"/>
    </source>
</evidence>
<name>A0A5B6W520_9ROSI</name>
<keyword evidence="1" id="KW-0862">Zinc</keyword>
<dbReference type="PROSITE" id="PS50158">
    <property type="entry name" value="ZF_CCHC"/>
    <property type="match status" value="1"/>
</dbReference>
<protein>
    <submittedName>
        <fullName evidence="4">Gag-Pol polyprotein</fullName>
    </submittedName>
</protein>
<evidence type="ECO:0000313" key="4">
    <source>
        <dbReference type="EMBL" id="KAA3477009.1"/>
    </source>
</evidence>
<feature type="domain" description="CCHC-type" evidence="3">
    <location>
        <begin position="120"/>
        <end position="135"/>
    </location>
</feature>
<dbReference type="SMART" id="SM00343">
    <property type="entry name" value="ZnF_C2HC"/>
    <property type="match status" value="1"/>
</dbReference>
<evidence type="ECO:0000256" key="2">
    <source>
        <dbReference type="SAM" id="MobiDB-lite"/>
    </source>
</evidence>
<proteinExistence type="predicted"/>
<dbReference type="GO" id="GO:0008270">
    <property type="term" value="F:zinc ion binding"/>
    <property type="evidence" value="ECO:0007669"/>
    <property type="project" value="UniProtKB-KW"/>
</dbReference>
<accession>A0A5B6W520</accession>
<gene>
    <name evidence="4" type="ORF">EPI10_010930</name>
</gene>
<dbReference type="InterPro" id="IPR032567">
    <property type="entry name" value="RTL1-rel"/>
</dbReference>
<dbReference type="Gene3D" id="4.10.60.10">
    <property type="entry name" value="Zinc finger, CCHC-type"/>
    <property type="match status" value="1"/>
</dbReference>
<dbReference type="InterPro" id="IPR001878">
    <property type="entry name" value="Znf_CCHC"/>
</dbReference>